<accession>A0A2P6C7N0</accession>
<dbReference type="Proteomes" id="UP000247345">
    <property type="component" value="Unassembled WGS sequence"/>
</dbReference>
<feature type="chain" id="PRO_5015200316" description="Copper-binding protein MbnP-like domain-containing protein" evidence="1">
    <location>
        <begin position="24"/>
        <end position="260"/>
    </location>
</feature>
<dbReference type="OrthoDB" id="1422031at2"/>
<dbReference type="EMBL" id="MSCK01000002">
    <property type="protein sequence ID" value="PQJ68912.1"/>
    <property type="molecule type" value="Genomic_DNA"/>
</dbReference>
<keyword evidence="1" id="KW-0732">Signal</keyword>
<dbReference type="PROSITE" id="PS51257">
    <property type="entry name" value="PROKAR_LIPOPROTEIN"/>
    <property type="match status" value="1"/>
</dbReference>
<protein>
    <recommendedName>
        <fullName evidence="2">Copper-binding protein MbnP-like domain-containing protein</fullName>
    </recommendedName>
</protein>
<evidence type="ECO:0000313" key="3">
    <source>
        <dbReference type="EMBL" id="PQJ68912.1"/>
    </source>
</evidence>
<dbReference type="InterPro" id="IPR046863">
    <property type="entry name" value="MbnP-like_dom"/>
</dbReference>
<dbReference type="RefSeq" id="WP_105049850.1">
    <property type="nucleotide sequence ID" value="NZ_CP150661.1"/>
</dbReference>
<dbReference type="AlphaFoldDB" id="A0A2P6C7N0"/>
<gene>
    <name evidence="3" type="ORF">BTO14_12770</name>
</gene>
<reference evidence="3 4" key="1">
    <citation type="submission" date="2016-12" db="EMBL/GenBank/DDBJ databases">
        <title>Trade-off between light-utilization and light-protection in marine flavobacteria.</title>
        <authorList>
            <person name="Kumagai Y."/>
            <person name="Yoshizawa S."/>
            <person name="Kogure K."/>
            <person name="Iwasaki W."/>
        </authorList>
    </citation>
    <scope>NUCLEOTIDE SEQUENCE [LARGE SCALE GENOMIC DNA]</scope>
    <source>
        <strain evidence="3 4">KCTC 12100</strain>
    </source>
</reference>
<evidence type="ECO:0000256" key="1">
    <source>
        <dbReference type="SAM" id="SignalP"/>
    </source>
</evidence>
<proteinExistence type="predicted"/>
<organism evidence="3 4">
    <name type="scientific">Polaribacter butkevichii</name>
    <dbReference type="NCBI Taxonomy" id="218490"/>
    <lineage>
        <taxon>Bacteria</taxon>
        <taxon>Pseudomonadati</taxon>
        <taxon>Bacteroidota</taxon>
        <taxon>Flavobacteriia</taxon>
        <taxon>Flavobacteriales</taxon>
        <taxon>Flavobacteriaceae</taxon>
    </lineage>
</organism>
<dbReference type="Pfam" id="PF20243">
    <property type="entry name" value="MbnP"/>
    <property type="match status" value="1"/>
</dbReference>
<sequence>MKITKYIAAFLVAVTLSSCTSNNDEELISGEGALILEFDNAYNTSDLLINSTTYDANATEDITISKVKYIVSNIRLEDENGTVFTYPKNDSYFIVSEEDVASQFVNLANVPAANYTKVTFGIGVDQEKYLEGATGQGDFLTIAQEEGMMWSWQAGYKFFVYEGAYTSETTTTATAFAFHMGSHGTSLDNYKEVTLDLPNTARVRTDLTPEVHFIANVSKVLSGTTEFLLDDAPQIHVDGVKSPQIATNINGMFTVDHVHN</sequence>
<comment type="caution">
    <text evidence="3">The sequence shown here is derived from an EMBL/GenBank/DDBJ whole genome shotgun (WGS) entry which is preliminary data.</text>
</comment>
<evidence type="ECO:0000259" key="2">
    <source>
        <dbReference type="Pfam" id="PF20243"/>
    </source>
</evidence>
<feature type="signal peptide" evidence="1">
    <location>
        <begin position="1"/>
        <end position="23"/>
    </location>
</feature>
<keyword evidence="4" id="KW-1185">Reference proteome</keyword>
<feature type="domain" description="Copper-binding protein MbnP-like" evidence="2">
    <location>
        <begin position="32"/>
        <end position="224"/>
    </location>
</feature>
<name>A0A2P6C7N0_9FLAO</name>
<evidence type="ECO:0000313" key="4">
    <source>
        <dbReference type="Proteomes" id="UP000247345"/>
    </source>
</evidence>